<keyword evidence="2" id="KW-1185">Reference proteome</keyword>
<proteinExistence type="predicted"/>
<dbReference type="RefSeq" id="WP_108128065.1">
    <property type="nucleotide sequence ID" value="NZ_QBKP01000002.1"/>
</dbReference>
<dbReference type="EMBL" id="QBKP01000002">
    <property type="protein sequence ID" value="PTX52661.1"/>
    <property type="molecule type" value="Genomic_DNA"/>
</dbReference>
<gene>
    <name evidence="1" type="ORF">C8N34_102480</name>
</gene>
<reference evidence="1 2" key="1">
    <citation type="submission" date="2018-04" db="EMBL/GenBank/DDBJ databases">
        <title>Genomic Encyclopedia of Archaeal and Bacterial Type Strains, Phase II (KMG-II): from individual species to whole genera.</title>
        <authorList>
            <person name="Goeker M."/>
        </authorList>
    </citation>
    <scope>NUCLEOTIDE SEQUENCE [LARGE SCALE GENOMIC DNA]</scope>
    <source>
        <strain evidence="1 2">DSM 21823</strain>
    </source>
</reference>
<dbReference type="Proteomes" id="UP000244224">
    <property type="component" value="Unassembled WGS sequence"/>
</dbReference>
<accession>A0A2T6B9A5</accession>
<evidence type="ECO:0000313" key="1">
    <source>
        <dbReference type="EMBL" id="PTX52661.1"/>
    </source>
</evidence>
<protein>
    <submittedName>
        <fullName evidence="1">Uncharacterized protein</fullName>
    </submittedName>
</protein>
<dbReference type="AlphaFoldDB" id="A0A2T6B9A5"/>
<sequence length="105" mass="12362">MTQTALSPRAQYFDKIRTTSRIGIGMENPAYATQGVLEALGDRPDDEVLPLLLLMFWMFDEWDPRVDRGDHDMGMIRFREVEVYFKIDQISEENVKVTFFLLHEF</sequence>
<name>A0A2T6B9A5_9RHOB</name>
<organism evidence="1 2">
    <name type="scientific">Gemmobacter caeni</name>
    <dbReference type="NCBI Taxonomy" id="589035"/>
    <lineage>
        <taxon>Bacteria</taxon>
        <taxon>Pseudomonadati</taxon>
        <taxon>Pseudomonadota</taxon>
        <taxon>Alphaproteobacteria</taxon>
        <taxon>Rhodobacterales</taxon>
        <taxon>Paracoccaceae</taxon>
        <taxon>Gemmobacter</taxon>
    </lineage>
</organism>
<evidence type="ECO:0000313" key="2">
    <source>
        <dbReference type="Proteomes" id="UP000244224"/>
    </source>
</evidence>
<comment type="caution">
    <text evidence="1">The sequence shown here is derived from an EMBL/GenBank/DDBJ whole genome shotgun (WGS) entry which is preliminary data.</text>
</comment>